<dbReference type="Proteomes" id="UP000249061">
    <property type="component" value="Unassembled WGS sequence"/>
</dbReference>
<organism evidence="1 2">
    <name type="scientific">Archangium gephyra</name>
    <dbReference type="NCBI Taxonomy" id="48"/>
    <lineage>
        <taxon>Bacteria</taxon>
        <taxon>Pseudomonadati</taxon>
        <taxon>Myxococcota</taxon>
        <taxon>Myxococcia</taxon>
        <taxon>Myxococcales</taxon>
        <taxon>Cystobacterineae</taxon>
        <taxon>Archangiaceae</taxon>
        <taxon>Archangium</taxon>
    </lineage>
</organism>
<proteinExistence type="predicted"/>
<dbReference type="AlphaFoldDB" id="A0A2W5UU20"/>
<protein>
    <recommendedName>
        <fullName evidence="3">Lipoprotein</fullName>
    </recommendedName>
</protein>
<evidence type="ECO:0000313" key="1">
    <source>
        <dbReference type="EMBL" id="PZR12698.1"/>
    </source>
</evidence>
<gene>
    <name evidence="1" type="ORF">DI536_14065</name>
</gene>
<reference evidence="1 2" key="1">
    <citation type="submission" date="2017-08" db="EMBL/GenBank/DDBJ databases">
        <title>Infants hospitalized years apart are colonized by the same room-sourced microbial strains.</title>
        <authorList>
            <person name="Brooks B."/>
            <person name="Olm M.R."/>
            <person name="Firek B.A."/>
            <person name="Baker R."/>
            <person name="Thomas B.C."/>
            <person name="Morowitz M.J."/>
            <person name="Banfield J.F."/>
        </authorList>
    </citation>
    <scope>NUCLEOTIDE SEQUENCE [LARGE SCALE GENOMIC DNA]</scope>
    <source>
        <strain evidence="1">S2_003_000_R2_14</strain>
    </source>
</reference>
<dbReference type="PROSITE" id="PS51257">
    <property type="entry name" value="PROKAR_LIPOPROTEIN"/>
    <property type="match status" value="1"/>
</dbReference>
<comment type="caution">
    <text evidence="1">The sequence shown here is derived from an EMBL/GenBank/DDBJ whole genome shotgun (WGS) entry which is preliminary data.</text>
</comment>
<evidence type="ECO:0008006" key="3">
    <source>
        <dbReference type="Google" id="ProtNLM"/>
    </source>
</evidence>
<accession>A0A2W5UU20</accession>
<sequence length="183" mass="19008">MRKSWLLLALLLTGCNGLTPETYSLVVDSAAPSASCFNSMMDPSIVETTVPPGLMQVQVWDGPDQTSYLEVEEGGGQIDMGDAPSVAISGIFTGKKGEKGTTFTRDSVAKQTTGNAANPTVNTVTTHAEIVFERGGGTFVGTATVSSSRSCSGMGCAMNQPTCSLSGIKVSGTRIAVEYERAP</sequence>
<dbReference type="EMBL" id="QFQP01000011">
    <property type="protein sequence ID" value="PZR12698.1"/>
    <property type="molecule type" value="Genomic_DNA"/>
</dbReference>
<name>A0A2W5UU20_9BACT</name>
<evidence type="ECO:0000313" key="2">
    <source>
        <dbReference type="Proteomes" id="UP000249061"/>
    </source>
</evidence>